<organism evidence="1 2">
    <name type="scientific">Limnobaculum eriocheiris</name>
    <dbReference type="NCBI Taxonomy" id="2897391"/>
    <lineage>
        <taxon>Bacteria</taxon>
        <taxon>Pseudomonadati</taxon>
        <taxon>Pseudomonadota</taxon>
        <taxon>Gammaproteobacteria</taxon>
        <taxon>Enterobacterales</taxon>
        <taxon>Budviciaceae</taxon>
        <taxon>Limnobaculum</taxon>
    </lineage>
</organism>
<sequence length="135" mass="15023">MINTLNDADDAAETYFENIATDLLSGLLGAHDNEQNALLKAWLDEPFKLDNAALLRHAEYICGRFNAGDDSHLLMHGIDEQLDAMSLSNNDRQKPTKFGAVRAATTGRDVAKVNALLKVIITYYECELIKLKKDK</sequence>
<keyword evidence="2" id="KW-1185">Reference proteome</keyword>
<proteinExistence type="predicted"/>
<dbReference type="RefSeq" id="WP_230611093.1">
    <property type="nucleotide sequence ID" value="NZ_JAJNAG010000050.1"/>
</dbReference>
<name>A0A9X1SLR1_9GAMM</name>
<evidence type="ECO:0000313" key="1">
    <source>
        <dbReference type="EMBL" id="MCD1127371.1"/>
    </source>
</evidence>
<accession>A0A9X1SLR1</accession>
<reference evidence="1" key="1">
    <citation type="submission" date="2021-11" db="EMBL/GenBank/DDBJ databases">
        <title>Jinshanibacter sp. isolated from one year old Eriocheir sinensis.</title>
        <authorList>
            <person name="Li J.-Y."/>
            <person name="He W."/>
            <person name="Gao T.-H."/>
        </authorList>
    </citation>
    <scope>NUCLEOTIDE SEQUENCE</scope>
    <source>
        <strain evidence="1">LJY008</strain>
    </source>
</reference>
<gene>
    <name evidence="1" type="ORF">LPW36_15450</name>
</gene>
<evidence type="ECO:0000313" key="2">
    <source>
        <dbReference type="Proteomes" id="UP001139171"/>
    </source>
</evidence>
<protein>
    <submittedName>
        <fullName evidence="1">Uncharacterized protein</fullName>
    </submittedName>
</protein>
<dbReference type="Proteomes" id="UP001139171">
    <property type="component" value="Unassembled WGS sequence"/>
</dbReference>
<dbReference type="EMBL" id="JAJNAG010000050">
    <property type="protein sequence ID" value="MCD1127371.1"/>
    <property type="molecule type" value="Genomic_DNA"/>
</dbReference>
<dbReference type="AlphaFoldDB" id="A0A9X1SLR1"/>
<comment type="caution">
    <text evidence="1">The sequence shown here is derived from an EMBL/GenBank/DDBJ whole genome shotgun (WGS) entry which is preliminary data.</text>
</comment>